<organism evidence="7 8">
    <name type="scientific">Circinella minor</name>
    <dbReference type="NCBI Taxonomy" id="1195481"/>
    <lineage>
        <taxon>Eukaryota</taxon>
        <taxon>Fungi</taxon>
        <taxon>Fungi incertae sedis</taxon>
        <taxon>Mucoromycota</taxon>
        <taxon>Mucoromycotina</taxon>
        <taxon>Mucoromycetes</taxon>
        <taxon>Mucorales</taxon>
        <taxon>Lichtheimiaceae</taxon>
        <taxon>Circinella</taxon>
    </lineage>
</organism>
<evidence type="ECO:0000256" key="1">
    <source>
        <dbReference type="ARBA" id="ARBA00004604"/>
    </source>
</evidence>
<feature type="region of interest" description="Disordered" evidence="6">
    <location>
        <begin position="1"/>
        <end position="28"/>
    </location>
</feature>
<comment type="caution">
    <text evidence="7">The sequence shown here is derived from an EMBL/GenBank/DDBJ whole genome shotgun (WGS) entry which is preliminary data.</text>
</comment>
<dbReference type="PANTHER" id="PTHR14440">
    <property type="entry name" value="DNA-DIRECTED RNA POLYMERASE I SUBUNIT RPA49"/>
    <property type="match status" value="1"/>
</dbReference>
<dbReference type="GO" id="GO:0006351">
    <property type="term" value="P:DNA-templated transcription"/>
    <property type="evidence" value="ECO:0007669"/>
    <property type="project" value="InterPro"/>
</dbReference>
<evidence type="ECO:0000313" key="8">
    <source>
        <dbReference type="Proteomes" id="UP000646827"/>
    </source>
</evidence>
<dbReference type="Pfam" id="PF06870">
    <property type="entry name" value="RNA_pol_I_A49"/>
    <property type="match status" value="1"/>
</dbReference>
<dbReference type="EMBL" id="JAEPRB010000014">
    <property type="protein sequence ID" value="KAG2226698.1"/>
    <property type="molecule type" value="Genomic_DNA"/>
</dbReference>
<dbReference type="InterPro" id="IPR009668">
    <property type="entry name" value="RNA_pol-assoc_fac_A49-like"/>
</dbReference>
<dbReference type="GO" id="GO:0005730">
    <property type="term" value="C:nucleolus"/>
    <property type="evidence" value="ECO:0007669"/>
    <property type="project" value="UniProtKB-SubCell"/>
</dbReference>
<reference evidence="7 8" key="1">
    <citation type="submission" date="2020-12" db="EMBL/GenBank/DDBJ databases">
        <title>Metabolic potential, ecology and presence of endohyphal bacteria is reflected in genomic diversity of Mucoromycotina.</title>
        <authorList>
            <person name="Muszewska A."/>
            <person name="Okrasinska A."/>
            <person name="Steczkiewicz K."/>
            <person name="Drgas O."/>
            <person name="Orlowska M."/>
            <person name="Perlinska-Lenart U."/>
            <person name="Aleksandrzak-Piekarczyk T."/>
            <person name="Szatraj K."/>
            <person name="Zielenkiewicz U."/>
            <person name="Pilsyk S."/>
            <person name="Malc E."/>
            <person name="Mieczkowski P."/>
            <person name="Kruszewska J.S."/>
            <person name="Biernat P."/>
            <person name="Pawlowska J."/>
        </authorList>
    </citation>
    <scope>NUCLEOTIDE SEQUENCE [LARGE SCALE GENOMIC DNA]</scope>
    <source>
        <strain evidence="7 8">CBS 142.35</strain>
    </source>
</reference>
<sequence>MGKRKHSETTSESKSSKSSRNVKIAIETPSKNVDSPYLAAFPGTQPPASTPFTSYRSIDGNEKKRLVIGETEKVKFTGSNSGEDAPESYCQYLVGVYSKSKNTVTLTPAPVLRIHRNVKSLALSDDTIRKKNTQFSEAKTSLGLAFGTAKAKKQLKDDERNAVTGEQLENAIDDMHREIGESSNGPTRDEIKQAMKTDLPIPAHNLEAEQPQDAYDLSSIVTDEELVVMPVKELIQAKPQTTKDLYPLLPYGHSKFINDRILQTIQASGKTDRPRLRVLMYISYLMAYLCRINPKDLKNRRKMETIMNNPPNIILDQLAERYTTHEVRTPFMNDKILCYMLVLCLSVADYQLNPDILAKDLSLKPTKIATVLRNLGCKVDTVKSKAHGSTTKKASLVVPLKFPEISRGRR</sequence>
<keyword evidence="5" id="KW-0539">Nucleus</keyword>
<proteinExistence type="inferred from homology"/>
<gene>
    <name evidence="7" type="ORF">INT45_001045</name>
</gene>
<dbReference type="AlphaFoldDB" id="A0A8H7SDW0"/>
<evidence type="ECO:0000256" key="3">
    <source>
        <dbReference type="ARBA" id="ARBA00022478"/>
    </source>
</evidence>
<keyword evidence="4" id="KW-0804">Transcription</keyword>
<evidence type="ECO:0008006" key="9">
    <source>
        <dbReference type="Google" id="ProtNLM"/>
    </source>
</evidence>
<dbReference type="GO" id="GO:0003677">
    <property type="term" value="F:DNA binding"/>
    <property type="evidence" value="ECO:0007669"/>
    <property type="project" value="InterPro"/>
</dbReference>
<keyword evidence="8" id="KW-1185">Reference proteome</keyword>
<name>A0A8H7SDW0_9FUNG</name>
<evidence type="ECO:0000256" key="2">
    <source>
        <dbReference type="ARBA" id="ARBA00009430"/>
    </source>
</evidence>
<dbReference type="Proteomes" id="UP000646827">
    <property type="component" value="Unassembled WGS sequence"/>
</dbReference>
<protein>
    <recommendedName>
        <fullName evidence="9">DNA-directed RNA polymerase I subunit RPA49</fullName>
    </recommendedName>
</protein>
<evidence type="ECO:0000256" key="6">
    <source>
        <dbReference type="SAM" id="MobiDB-lite"/>
    </source>
</evidence>
<comment type="subcellular location">
    <subcellularLocation>
        <location evidence="1">Nucleus</location>
        <location evidence="1">Nucleolus</location>
    </subcellularLocation>
</comment>
<dbReference type="OrthoDB" id="532500at2759"/>
<keyword evidence="3" id="KW-0240">DNA-directed RNA polymerase</keyword>
<accession>A0A8H7SDW0</accession>
<comment type="similarity">
    <text evidence="2">Belongs to the eukaryotic RPA49/POLR1E RNA polymerase subunit family.</text>
</comment>
<evidence type="ECO:0000256" key="4">
    <source>
        <dbReference type="ARBA" id="ARBA00023163"/>
    </source>
</evidence>
<evidence type="ECO:0000313" key="7">
    <source>
        <dbReference type="EMBL" id="KAG2226698.1"/>
    </source>
</evidence>
<evidence type="ECO:0000256" key="5">
    <source>
        <dbReference type="ARBA" id="ARBA00023242"/>
    </source>
</evidence>
<dbReference type="GO" id="GO:0000428">
    <property type="term" value="C:DNA-directed RNA polymerase complex"/>
    <property type="evidence" value="ECO:0007669"/>
    <property type="project" value="UniProtKB-KW"/>
</dbReference>